<keyword evidence="3" id="KW-1185">Reference proteome</keyword>
<dbReference type="OMA" id="ISTWRCT"/>
<reference evidence="2 3" key="1">
    <citation type="journal article" date="2011" name="PLoS Genet.">
        <title>Comparative genomic analysis of human fungal pathogens causing paracoccidioidomycosis.</title>
        <authorList>
            <person name="Desjardins C.A."/>
            <person name="Champion M.D."/>
            <person name="Holder J.W."/>
            <person name="Muszewska A."/>
            <person name="Goldberg J."/>
            <person name="Bailao A.M."/>
            <person name="Brigido M.M."/>
            <person name="Ferreira M.E."/>
            <person name="Garcia A.M."/>
            <person name="Grynberg M."/>
            <person name="Gujja S."/>
            <person name="Heiman D.I."/>
            <person name="Henn M.R."/>
            <person name="Kodira C.D."/>
            <person name="Leon-Narvaez H."/>
            <person name="Longo L.V."/>
            <person name="Ma L.J."/>
            <person name="Malavazi I."/>
            <person name="Matsuo A.L."/>
            <person name="Morais F.V."/>
            <person name="Pereira M."/>
            <person name="Rodriguez-Brito S."/>
            <person name="Sakthikumar S."/>
            <person name="Salem-Izacc S.M."/>
            <person name="Sykes S.M."/>
            <person name="Teixeira M.M."/>
            <person name="Vallejo M.C."/>
            <person name="Walter M.E."/>
            <person name="Yandava C."/>
            <person name="Young S."/>
            <person name="Zeng Q."/>
            <person name="Zucker J."/>
            <person name="Felipe M.S."/>
            <person name="Goldman G.H."/>
            <person name="Haas B.J."/>
            <person name="McEwen J.G."/>
            <person name="Nino-Vega G."/>
            <person name="Puccia R."/>
            <person name="San-Blas G."/>
            <person name="Soares C.M."/>
            <person name="Birren B.W."/>
            <person name="Cuomo C.A."/>
        </authorList>
    </citation>
    <scope>NUCLEOTIDE SEQUENCE [LARGE SCALE GENOMIC DNA]</scope>
    <source>
        <strain evidence="3">ATCC MYA-826 / Pb01</strain>
    </source>
</reference>
<gene>
    <name evidence="2" type="ORF">PAAG_11316</name>
</gene>
<feature type="region of interest" description="Disordered" evidence="1">
    <location>
        <begin position="144"/>
        <end position="227"/>
    </location>
</feature>
<feature type="compositionally biased region" description="Low complexity" evidence="1">
    <location>
        <begin position="169"/>
        <end position="180"/>
    </location>
</feature>
<name>A0A0A2V728_PARBA</name>
<feature type="region of interest" description="Disordered" evidence="1">
    <location>
        <begin position="367"/>
        <end position="393"/>
    </location>
</feature>
<dbReference type="KEGG" id="pbl:PAAG_11316"/>
<sequence length="595" mass="66039">MTSQPEMLPVVDYISAVVTAYLDASNLVGHIKQHSNRQLSKDALASLENSLALGPPIVQGQYGLDVKAIGQTYEDGDETARENMKLILGNLQDTLLVGLKRTLMGNLDLDFDTLQASSDNGRIGSIICLSQLGKRLGPSISNPNLSIISTPEHGAVETPSHNDLSNPESSQSSVAQSAFSGDARSHSASSRSPTTESENMSTPSDIANPMIPEGSVSSSAHRRSLRFRSKPPVELPANEIDTIDWDPELCIANRNNVTQCPILTVREASDELEDLYSVDAMAPESLGPRSFPFEDQKEFHRLKNESRHNNWRKEVNNTLEYPLQTQPGRLPSAPAPNVWGFGHLYSSPPGDMPRSIFLSTPKSNNFLQHRRRPECPPRSPSTSTSTIENDSPPNFYLPSEENNFAGFCKGAWRMQTGMGKAIRSEQRPSGMFSQDLFWRCTKCNFEGPTDLFSDNLPTTMMQAPSFSCTTPLDKPSRSFDQRVRVHQETGIRYRWAFLAKSHVFCRKVPPITDGSTCSYGCIYCCTEQRSSAPVFGNVNSFMKHLRTHDGSYMRGHTKAPDQELLNRTKCIMGRAARDWEEFDINIPPFVAEVQG</sequence>
<accession>A0A0A2V728</accession>
<evidence type="ECO:0000313" key="2">
    <source>
        <dbReference type="EMBL" id="KGQ01925.1"/>
    </source>
</evidence>
<dbReference type="GeneID" id="26970362"/>
<dbReference type="RefSeq" id="XP_015703408.1">
    <property type="nucleotide sequence ID" value="XM_015846986.1"/>
</dbReference>
<protein>
    <submittedName>
        <fullName evidence="2">Uncharacterized protein</fullName>
    </submittedName>
</protein>
<organism evidence="2 3">
    <name type="scientific">Paracoccidioides lutzii (strain ATCC MYA-826 / Pb01)</name>
    <name type="common">Paracoccidioides brasiliensis</name>
    <dbReference type="NCBI Taxonomy" id="502779"/>
    <lineage>
        <taxon>Eukaryota</taxon>
        <taxon>Fungi</taxon>
        <taxon>Dikarya</taxon>
        <taxon>Ascomycota</taxon>
        <taxon>Pezizomycotina</taxon>
        <taxon>Eurotiomycetes</taxon>
        <taxon>Eurotiomycetidae</taxon>
        <taxon>Onygenales</taxon>
        <taxon>Ajellomycetaceae</taxon>
        <taxon>Paracoccidioides</taxon>
    </lineage>
</organism>
<feature type="compositionally biased region" description="Polar residues" evidence="1">
    <location>
        <begin position="186"/>
        <end position="205"/>
    </location>
</feature>
<dbReference type="AlphaFoldDB" id="A0A0A2V728"/>
<dbReference type="HOGENOM" id="CLU_015531_0_0_1"/>
<dbReference type="VEuPathDB" id="FungiDB:PAAG_11316"/>
<feature type="compositionally biased region" description="Polar residues" evidence="1">
    <location>
        <begin position="159"/>
        <end position="168"/>
    </location>
</feature>
<evidence type="ECO:0000256" key="1">
    <source>
        <dbReference type="SAM" id="MobiDB-lite"/>
    </source>
</evidence>
<dbReference type="EMBL" id="KN293994">
    <property type="protein sequence ID" value="KGQ01925.1"/>
    <property type="molecule type" value="Genomic_DNA"/>
</dbReference>
<evidence type="ECO:0000313" key="3">
    <source>
        <dbReference type="Proteomes" id="UP000002059"/>
    </source>
</evidence>
<dbReference type="STRING" id="502779.A0A0A2V728"/>
<dbReference type="Proteomes" id="UP000002059">
    <property type="component" value="Partially assembled WGS sequence"/>
</dbReference>
<proteinExistence type="predicted"/>
<dbReference type="OrthoDB" id="25896at2759"/>